<evidence type="ECO:0000256" key="2">
    <source>
        <dbReference type="ARBA" id="ARBA00022741"/>
    </source>
</evidence>
<evidence type="ECO:0000259" key="5">
    <source>
        <dbReference type="Pfam" id="PF04548"/>
    </source>
</evidence>
<keyword evidence="4" id="KW-0175">Coiled coil</keyword>
<dbReference type="InterPro" id="IPR006703">
    <property type="entry name" value="G_AIG1"/>
</dbReference>
<sequence>PGSGRGGSSFSRETQMSLSSATWASSSGGIPRHGLRIVIFGKTEDKKNSLCNLIIQKNQTNFFKFYLSKKCELACGEWRGKPVKVVKFPDIFSLSMKALLEEINSCLNLCLPGPNVLLLLVKPSDFNEKDRKILNFNFTLILFTHGDKLESHHKSIEEFIEKDCDKSFKKLIADCRGRYHLFENYNSQNHTHVTELITKIDAMVQENGSRCFTNDMLLEAEKRIEELLRRHNKEKEDMERNMTEVKSKTEQQIKEKDIKIKEIEKRLKMAEDEKVKDRARRQEEESKLKLEREAYSNIKYFSYKYFLKNYFCLYFVSPPPILSWAWDN</sequence>
<evidence type="ECO:0000313" key="6">
    <source>
        <dbReference type="Ensembl" id="ENSFHEP00000034413.1"/>
    </source>
</evidence>
<proteinExistence type="inferred from homology"/>
<dbReference type="GeneTree" id="ENSGT01140000282522"/>
<dbReference type="InterPro" id="IPR045058">
    <property type="entry name" value="GIMA/IAN/Toc"/>
</dbReference>
<accession>A0A3Q2R3Q5</accession>
<name>A0A3Q2R3Q5_FUNHE</name>
<dbReference type="InterPro" id="IPR027417">
    <property type="entry name" value="P-loop_NTPase"/>
</dbReference>
<organism evidence="6 7">
    <name type="scientific">Fundulus heteroclitus</name>
    <name type="common">Killifish</name>
    <name type="synonym">Mummichog</name>
    <dbReference type="NCBI Taxonomy" id="8078"/>
    <lineage>
        <taxon>Eukaryota</taxon>
        <taxon>Metazoa</taxon>
        <taxon>Chordata</taxon>
        <taxon>Craniata</taxon>
        <taxon>Vertebrata</taxon>
        <taxon>Euteleostomi</taxon>
        <taxon>Actinopterygii</taxon>
        <taxon>Neopterygii</taxon>
        <taxon>Teleostei</taxon>
        <taxon>Neoteleostei</taxon>
        <taxon>Acanthomorphata</taxon>
        <taxon>Ovalentaria</taxon>
        <taxon>Atherinomorphae</taxon>
        <taxon>Cyprinodontiformes</taxon>
        <taxon>Fundulidae</taxon>
        <taxon>Fundulus</taxon>
    </lineage>
</organism>
<dbReference type="STRING" id="8078.ENSFHEP00000034413"/>
<keyword evidence="7" id="KW-1185">Reference proteome</keyword>
<dbReference type="GO" id="GO:0005525">
    <property type="term" value="F:GTP binding"/>
    <property type="evidence" value="ECO:0007669"/>
    <property type="project" value="UniProtKB-KW"/>
</dbReference>
<reference evidence="6" key="2">
    <citation type="submission" date="2025-09" db="UniProtKB">
        <authorList>
            <consortium name="Ensembl"/>
        </authorList>
    </citation>
    <scope>IDENTIFICATION</scope>
</reference>
<evidence type="ECO:0000256" key="3">
    <source>
        <dbReference type="ARBA" id="ARBA00023134"/>
    </source>
</evidence>
<evidence type="ECO:0000256" key="1">
    <source>
        <dbReference type="ARBA" id="ARBA00008535"/>
    </source>
</evidence>
<dbReference type="AlphaFoldDB" id="A0A3Q2R3Q5"/>
<dbReference type="Gene3D" id="3.40.50.300">
    <property type="entry name" value="P-loop containing nucleotide triphosphate hydrolases"/>
    <property type="match status" value="1"/>
</dbReference>
<keyword evidence="3" id="KW-0342">GTP-binding</keyword>
<dbReference type="Ensembl" id="ENSFHET00000029619.1">
    <property type="protein sequence ID" value="ENSFHEP00000034413.1"/>
    <property type="gene ID" value="ENSFHEG00000022116.1"/>
</dbReference>
<comment type="similarity">
    <text evidence="1">Belongs to the TRAFAC class TrmE-Era-EngA-EngB-Septin-like GTPase superfamily. AIG1/Toc34/Toc159-like paraseptin GTPase family. IAN subfamily.</text>
</comment>
<keyword evidence="2" id="KW-0547">Nucleotide-binding</keyword>
<dbReference type="PANTHER" id="PTHR10903">
    <property type="entry name" value="GTPASE, IMAP FAMILY MEMBER-RELATED"/>
    <property type="match status" value="1"/>
</dbReference>
<feature type="domain" description="AIG1-type G" evidence="5">
    <location>
        <begin position="35"/>
        <end position="225"/>
    </location>
</feature>
<dbReference type="SUPFAM" id="SSF52540">
    <property type="entry name" value="P-loop containing nucleoside triphosphate hydrolases"/>
    <property type="match status" value="1"/>
</dbReference>
<evidence type="ECO:0000256" key="4">
    <source>
        <dbReference type="SAM" id="Coils"/>
    </source>
</evidence>
<feature type="coiled-coil region" evidence="4">
    <location>
        <begin position="214"/>
        <end position="287"/>
    </location>
</feature>
<dbReference type="PANTHER" id="PTHR10903:SF62">
    <property type="entry name" value="GTPASE IMAP FAMILY MEMBER 4-LIKE-RELATED"/>
    <property type="match status" value="1"/>
</dbReference>
<dbReference type="Proteomes" id="UP000265000">
    <property type="component" value="Unplaced"/>
</dbReference>
<reference evidence="6" key="1">
    <citation type="submission" date="2025-08" db="UniProtKB">
        <authorList>
            <consortium name="Ensembl"/>
        </authorList>
    </citation>
    <scope>IDENTIFICATION</scope>
</reference>
<protein>
    <recommendedName>
        <fullName evidence="5">AIG1-type G domain-containing protein</fullName>
    </recommendedName>
</protein>
<evidence type="ECO:0000313" key="7">
    <source>
        <dbReference type="Proteomes" id="UP000265000"/>
    </source>
</evidence>
<dbReference type="Pfam" id="PF04548">
    <property type="entry name" value="AIG1"/>
    <property type="match status" value="1"/>
</dbReference>